<dbReference type="AlphaFoldDB" id="G2YFK5"/>
<name>G2YFK5_BOTF4</name>
<sequence length="48" mass="5117">MPVYTREGVETAAALPVYTLLDTVVGRTVPVGMISEVELEFASANDGF</sequence>
<accession>G2YFK5</accession>
<protein>
    <submittedName>
        <fullName evidence="1">Uncharacterized protein</fullName>
    </submittedName>
</protein>
<dbReference type="EMBL" id="FQ790326">
    <property type="protein sequence ID" value="CCD50553.1"/>
    <property type="molecule type" value="Genomic_DNA"/>
</dbReference>
<evidence type="ECO:0000313" key="1">
    <source>
        <dbReference type="EMBL" id="CCD50553.1"/>
    </source>
</evidence>
<proteinExistence type="predicted"/>
<dbReference type="HOGENOM" id="CLU_3159886_0_0_1"/>
<reference evidence="2" key="1">
    <citation type="journal article" date="2011" name="PLoS Genet.">
        <title>Genomic analysis of the necrotrophic fungal pathogens Sclerotinia sclerotiorum and Botrytis cinerea.</title>
        <authorList>
            <person name="Amselem J."/>
            <person name="Cuomo C.A."/>
            <person name="van Kan J.A."/>
            <person name="Viaud M."/>
            <person name="Benito E.P."/>
            <person name="Couloux A."/>
            <person name="Coutinho P.M."/>
            <person name="de Vries R.P."/>
            <person name="Dyer P.S."/>
            <person name="Fillinger S."/>
            <person name="Fournier E."/>
            <person name="Gout L."/>
            <person name="Hahn M."/>
            <person name="Kohn L."/>
            <person name="Lapalu N."/>
            <person name="Plummer K.M."/>
            <person name="Pradier J.M."/>
            <person name="Quevillon E."/>
            <person name="Sharon A."/>
            <person name="Simon A."/>
            <person name="ten Have A."/>
            <person name="Tudzynski B."/>
            <person name="Tudzynski P."/>
            <person name="Wincker P."/>
            <person name="Andrew M."/>
            <person name="Anthouard V."/>
            <person name="Beever R.E."/>
            <person name="Beffa R."/>
            <person name="Benoit I."/>
            <person name="Bouzid O."/>
            <person name="Brault B."/>
            <person name="Chen Z."/>
            <person name="Choquer M."/>
            <person name="Collemare J."/>
            <person name="Cotton P."/>
            <person name="Danchin E.G."/>
            <person name="Da Silva C."/>
            <person name="Gautier A."/>
            <person name="Giraud C."/>
            <person name="Giraud T."/>
            <person name="Gonzalez C."/>
            <person name="Grossetete S."/>
            <person name="Guldener U."/>
            <person name="Henrissat B."/>
            <person name="Howlett B.J."/>
            <person name="Kodira C."/>
            <person name="Kretschmer M."/>
            <person name="Lappartient A."/>
            <person name="Leroch M."/>
            <person name="Levis C."/>
            <person name="Mauceli E."/>
            <person name="Neuveglise C."/>
            <person name="Oeser B."/>
            <person name="Pearson M."/>
            <person name="Poulain J."/>
            <person name="Poussereau N."/>
            <person name="Quesneville H."/>
            <person name="Rascle C."/>
            <person name="Schumacher J."/>
            <person name="Segurens B."/>
            <person name="Sexton A."/>
            <person name="Silva E."/>
            <person name="Sirven C."/>
            <person name="Soanes D.M."/>
            <person name="Talbot N.J."/>
            <person name="Templeton M."/>
            <person name="Yandava C."/>
            <person name="Yarden O."/>
            <person name="Zeng Q."/>
            <person name="Rollins J.A."/>
            <person name="Lebrun M.H."/>
            <person name="Dickman M."/>
        </authorList>
    </citation>
    <scope>NUCLEOTIDE SEQUENCE [LARGE SCALE GENOMIC DNA]</scope>
    <source>
        <strain evidence="2">T4</strain>
    </source>
</reference>
<gene>
    <name evidence="1" type="ORF">BofuT4_uP089520.1</name>
</gene>
<organism evidence="1 2">
    <name type="scientific">Botryotinia fuckeliana (strain T4)</name>
    <name type="common">Noble rot fungus</name>
    <name type="synonym">Botrytis cinerea</name>
    <dbReference type="NCBI Taxonomy" id="999810"/>
    <lineage>
        <taxon>Eukaryota</taxon>
        <taxon>Fungi</taxon>
        <taxon>Dikarya</taxon>
        <taxon>Ascomycota</taxon>
        <taxon>Pezizomycotina</taxon>
        <taxon>Leotiomycetes</taxon>
        <taxon>Helotiales</taxon>
        <taxon>Sclerotiniaceae</taxon>
        <taxon>Botrytis</taxon>
    </lineage>
</organism>
<dbReference type="Proteomes" id="UP000008177">
    <property type="component" value="Unplaced contigs"/>
</dbReference>
<dbReference type="InParanoid" id="G2YFK5"/>
<evidence type="ECO:0000313" key="2">
    <source>
        <dbReference type="Proteomes" id="UP000008177"/>
    </source>
</evidence>